<comment type="function">
    <text evidence="8">Toxic component of a toxin-antitoxin (TA) system. An RNase.</text>
</comment>
<dbReference type="Proteomes" id="UP000000925">
    <property type="component" value="Chromosome"/>
</dbReference>
<name>D5EPU8_CORAD</name>
<evidence type="ECO:0000256" key="1">
    <source>
        <dbReference type="ARBA" id="ARBA00001946"/>
    </source>
</evidence>
<accession>D5EPU8</accession>
<keyword evidence="3 8" id="KW-0540">Nuclease</keyword>
<evidence type="ECO:0000313" key="11">
    <source>
        <dbReference type="Proteomes" id="UP000000925"/>
    </source>
</evidence>
<dbReference type="EMBL" id="CP001998">
    <property type="protein sequence ID" value="ADE55681.1"/>
    <property type="molecule type" value="Genomic_DNA"/>
</dbReference>
<dbReference type="Pfam" id="PF01850">
    <property type="entry name" value="PIN"/>
    <property type="match status" value="1"/>
</dbReference>
<keyword evidence="8" id="KW-0800">Toxin</keyword>
<evidence type="ECO:0000256" key="5">
    <source>
        <dbReference type="ARBA" id="ARBA00022801"/>
    </source>
</evidence>
<gene>
    <name evidence="8" type="primary">vapC</name>
    <name evidence="10" type="ordered locus">Caka_2666</name>
</gene>
<dbReference type="InterPro" id="IPR029060">
    <property type="entry name" value="PIN-like_dom_sf"/>
</dbReference>
<feature type="domain" description="PIN" evidence="9">
    <location>
        <begin position="5"/>
        <end position="121"/>
    </location>
</feature>
<dbReference type="AlphaFoldDB" id="D5EPU8"/>
<keyword evidence="6 8" id="KW-0460">Magnesium</keyword>
<keyword evidence="5 8" id="KW-0378">Hydrolase</keyword>
<dbReference type="GO" id="GO:0090729">
    <property type="term" value="F:toxin activity"/>
    <property type="evidence" value="ECO:0007669"/>
    <property type="project" value="UniProtKB-KW"/>
</dbReference>
<dbReference type="PANTHER" id="PTHR33653:SF1">
    <property type="entry name" value="RIBONUCLEASE VAPC2"/>
    <property type="match status" value="1"/>
</dbReference>
<reference evidence="10 11" key="1">
    <citation type="journal article" date="2010" name="Stand. Genomic Sci.">
        <title>Complete genome sequence of Coraliomargarita akajimensis type strain (04OKA010-24).</title>
        <authorList>
            <person name="Mavromatis K."/>
            <person name="Abt B."/>
            <person name="Brambilla E."/>
            <person name="Lapidus A."/>
            <person name="Copeland A."/>
            <person name="Deshpande S."/>
            <person name="Nolan M."/>
            <person name="Lucas S."/>
            <person name="Tice H."/>
            <person name="Cheng J.F."/>
            <person name="Han C."/>
            <person name="Detter J.C."/>
            <person name="Woyke T."/>
            <person name="Goodwin L."/>
            <person name="Pitluck S."/>
            <person name="Held B."/>
            <person name="Brettin T."/>
            <person name="Tapia R."/>
            <person name="Ivanova N."/>
            <person name="Mikhailova N."/>
            <person name="Pati A."/>
            <person name="Liolios K."/>
            <person name="Chen A."/>
            <person name="Palaniappan K."/>
            <person name="Land M."/>
            <person name="Hauser L."/>
            <person name="Chang Y.J."/>
            <person name="Jeffries C.D."/>
            <person name="Rohde M."/>
            <person name="Goker M."/>
            <person name="Bristow J."/>
            <person name="Eisen J.A."/>
            <person name="Markowitz V."/>
            <person name="Hugenholtz P."/>
            <person name="Klenk H.P."/>
            <person name="Kyrpides N.C."/>
        </authorList>
    </citation>
    <scope>NUCLEOTIDE SEQUENCE [LARGE SCALE GENOMIC DNA]</scope>
    <source>
        <strain evidence="11">DSM 45221 / IAM 15411 / JCM 23193 / KCTC 12865</strain>
    </source>
</reference>
<keyword evidence="2 8" id="KW-1277">Toxin-antitoxin system</keyword>
<proteinExistence type="inferred from homology"/>
<dbReference type="HAMAP" id="MF_00265">
    <property type="entry name" value="VapC_Nob1"/>
    <property type="match status" value="1"/>
</dbReference>
<dbReference type="HOGENOM" id="CLU_118482_8_2_0"/>
<dbReference type="OrthoDB" id="9815354at2"/>
<dbReference type="KEGG" id="caa:Caka_2666"/>
<evidence type="ECO:0000256" key="8">
    <source>
        <dbReference type="HAMAP-Rule" id="MF_00265"/>
    </source>
</evidence>
<dbReference type="InterPro" id="IPR050556">
    <property type="entry name" value="Type_II_TA_system_RNase"/>
</dbReference>
<dbReference type="EC" id="3.1.-.-" evidence="8"/>
<sequence>MRNWLCDTNVISEEMRPQPAAQVRAWLKTLENTYISAITIDEIIFGLQLRKMHKRITWFEAFVQDNCIVLEVDAAIARRAGSLRAELARRGRTREQPDMLIAATAWAHDLTLATRNTRDFEGTGIAVFNPFDAS</sequence>
<keyword evidence="11" id="KW-1185">Reference proteome</keyword>
<dbReference type="GO" id="GO:0004540">
    <property type="term" value="F:RNA nuclease activity"/>
    <property type="evidence" value="ECO:0007669"/>
    <property type="project" value="InterPro"/>
</dbReference>
<dbReference type="RefSeq" id="WP_013044403.1">
    <property type="nucleotide sequence ID" value="NC_014008.1"/>
</dbReference>
<keyword evidence="4 8" id="KW-0479">Metal-binding</keyword>
<comment type="cofactor">
    <cofactor evidence="1 8">
        <name>Mg(2+)</name>
        <dbReference type="ChEBI" id="CHEBI:18420"/>
    </cofactor>
</comment>
<evidence type="ECO:0000256" key="6">
    <source>
        <dbReference type="ARBA" id="ARBA00022842"/>
    </source>
</evidence>
<evidence type="ECO:0000256" key="2">
    <source>
        <dbReference type="ARBA" id="ARBA00022649"/>
    </source>
</evidence>
<evidence type="ECO:0000256" key="4">
    <source>
        <dbReference type="ARBA" id="ARBA00022723"/>
    </source>
</evidence>
<evidence type="ECO:0000256" key="3">
    <source>
        <dbReference type="ARBA" id="ARBA00022722"/>
    </source>
</evidence>
<dbReference type="GO" id="GO:0000287">
    <property type="term" value="F:magnesium ion binding"/>
    <property type="evidence" value="ECO:0007669"/>
    <property type="project" value="UniProtKB-UniRule"/>
</dbReference>
<dbReference type="GO" id="GO:0016787">
    <property type="term" value="F:hydrolase activity"/>
    <property type="evidence" value="ECO:0007669"/>
    <property type="project" value="UniProtKB-KW"/>
</dbReference>
<dbReference type="STRING" id="583355.Caka_2666"/>
<evidence type="ECO:0000259" key="9">
    <source>
        <dbReference type="Pfam" id="PF01850"/>
    </source>
</evidence>
<organism evidence="10 11">
    <name type="scientific">Coraliomargarita akajimensis (strain DSM 45221 / IAM 15411 / JCM 23193 / KCTC 12865 / 04OKA010-24)</name>
    <dbReference type="NCBI Taxonomy" id="583355"/>
    <lineage>
        <taxon>Bacteria</taxon>
        <taxon>Pseudomonadati</taxon>
        <taxon>Verrucomicrobiota</taxon>
        <taxon>Opitutia</taxon>
        <taxon>Puniceicoccales</taxon>
        <taxon>Coraliomargaritaceae</taxon>
        <taxon>Coraliomargarita</taxon>
    </lineage>
</organism>
<dbReference type="CDD" id="cd18746">
    <property type="entry name" value="PIN_VapC4-5_FitB-like"/>
    <property type="match status" value="1"/>
</dbReference>
<evidence type="ECO:0000313" key="10">
    <source>
        <dbReference type="EMBL" id="ADE55681.1"/>
    </source>
</evidence>
<protein>
    <recommendedName>
        <fullName evidence="8">Ribonuclease VapC</fullName>
        <shortName evidence="8">RNase VapC</shortName>
        <ecNumber evidence="8">3.1.-.-</ecNumber>
    </recommendedName>
    <alternativeName>
        <fullName evidence="8">Toxin VapC</fullName>
    </alternativeName>
</protein>
<dbReference type="SUPFAM" id="SSF88723">
    <property type="entry name" value="PIN domain-like"/>
    <property type="match status" value="1"/>
</dbReference>
<evidence type="ECO:0000256" key="7">
    <source>
        <dbReference type="ARBA" id="ARBA00038093"/>
    </source>
</evidence>
<feature type="binding site" evidence="8">
    <location>
        <position position="7"/>
    </location>
    <ligand>
        <name>Mg(2+)</name>
        <dbReference type="ChEBI" id="CHEBI:18420"/>
    </ligand>
</feature>
<dbReference type="Gene3D" id="3.40.50.1010">
    <property type="entry name" value="5'-nuclease"/>
    <property type="match status" value="1"/>
</dbReference>
<dbReference type="PANTHER" id="PTHR33653">
    <property type="entry name" value="RIBONUCLEASE VAPC2"/>
    <property type="match status" value="1"/>
</dbReference>
<dbReference type="eggNOG" id="COG1487">
    <property type="taxonomic scope" value="Bacteria"/>
</dbReference>
<comment type="similarity">
    <text evidence="7 8">Belongs to the PINc/VapC protein family.</text>
</comment>
<dbReference type="InterPro" id="IPR022907">
    <property type="entry name" value="VapC_family"/>
</dbReference>
<feature type="binding site" evidence="8">
    <location>
        <position position="98"/>
    </location>
    <ligand>
        <name>Mg(2+)</name>
        <dbReference type="ChEBI" id="CHEBI:18420"/>
    </ligand>
</feature>
<dbReference type="InterPro" id="IPR002716">
    <property type="entry name" value="PIN_dom"/>
</dbReference>